<name>A0ABS7BQA0_9SPHN</name>
<dbReference type="InterPro" id="IPR001900">
    <property type="entry name" value="RNase_II/R"/>
</dbReference>
<feature type="domain" description="S1 motif" evidence="8">
    <location>
        <begin position="686"/>
        <end position="767"/>
    </location>
</feature>
<evidence type="ECO:0000256" key="1">
    <source>
        <dbReference type="ARBA" id="ARBA00022490"/>
    </source>
</evidence>
<dbReference type="EC" id="3.1.13.1" evidence="6"/>
<keyword evidence="4 6" id="KW-0269">Exonuclease</keyword>
<feature type="compositionally biased region" description="Gly residues" evidence="7">
    <location>
        <begin position="770"/>
        <end position="780"/>
    </location>
</feature>
<dbReference type="PROSITE" id="PS50126">
    <property type="entry name" value="S1"/>
    <property type="match status" value="1"/>
</dbReference>
<feature type="region of interest" description="Disordered" evidence="7">
    <location>
        <begin position="400"/>
        <end position="432"/>
    </location>
</feature>
<evidence type="ECO:0000256" key="2">
    <source>
        <dbReference type="ARBA" id="ARBA00022722"/>
    </source>
</evidence>
<dbReference type="InterPro" id="IPR040476">
    <property type="entry name" value="CSD2"/>
</dbReference>
<comment type="subcellular location">
    <subcellularLocation>
        <location evidence="6">Cytoplasm</location>
    </subcellularLocation>
</comment>
<dbReference type="HAMAP" id="MF_01895">
    <property type="entry name" value="RNase_R"/>
    <property type="match status" value="1"/>
</dbReference>
<dbReference type="InterPro" id="IPR050180">
    <property type="entry name" value="RNR_Ribonuclease"/>
</dbReference>
<keyword evidence="3 6" id="KW-0378">Hydrolase</keyword>
<comment type="function">
    <text evidence="6">3'-5' exoribonuclease that releases 5'-nucleoside monophosphates and is involved in maturation of structured RNAs.</text>
</comment>
<dbReference type="Pfam" id="PF00773">
    <property type="entry name" value="RNB"/>
    <property type="match status" value="1"/>
</dbReference>
<gene>
    <name evidence="6" type="primary">rnr</name>
    <name evidence="9" type="ORF">KZ820_13560</name>
</gene>
<dbReference type="SUPFAM" id="SSF50249">
    <property type="entry name" value="Nucleic acid-binding proteins"/>
    <property type="match status" value="2"/>
</dbReference>
<evidence type="ECO:0000256" key="6">
    <source>
        <dbReference type="HAMAP-Rule" id="MF_01895"/>
    </source>
</evidence>
<evidence type="ECO:0000313" key="10">
    <source>
        <dbReference type="Proteomes" id="UP000759103"/>
    </source>
</evidence>
<dbReference type="PANTHER" id="PTHR23355:SF9">
    <property type="entry name" value="DIS3-LIKE EXONUCLEASE 2"/>
    <property type="match status" value="1"/>
</dbReference>
<dbReference type="PROSITE" id="PS01175">
    <property type="entry name" value="RIBONUCLEASE_II"/>
    <property type="match status" value="1"/>
</dbReference>
<dbReference type="EMBL" id="JAHXZN010000004">
    <property type="protein sequence ID" value="MBW6531766.1"/>
    <property type="molecule type" value="Genomic_DNA"/>
</dbReference>
<dbReference type="Proteomes" id="UP000759103">
    <property type="component" value="Unassembled WGS sequence"/>
</dbReference>
<comment type="caution">
    <text evidence="9">The sequence shown here is derived from an EMBL/GenBank/DDBJ whole genome shotgun (WGS) entry which is preliminary data.</text>
</comment>
<keyword evidence="5 6" id="KW-0694">RNA-binding</keyword>
<dbReference type="RefSeq" id="WP_219749138.1">
    <property type="nucleotide sequence ID" value="NZ_JAHXZN010000004.1"/>
</dbReference>
<evidence type="ECO:0000256" key="3">
    <source>
        <dbReference type="ARBA" id="ARBA00022801"/>
    </source>
</evidence>
<accession>A0ABS7BQA0</accession>
<evidence type="ECO:0000256" key="5">
    <source>
        <dbReference type="ARBA" id="ARBA00022884"/>
    </source>
</evidence>
<evidence type="ECO:0000256" key="4">
    <source>
        <dbReference type="ARBA" id="ARBA00022839"/>
    </source>
</evidence>
<organism evidence="9 10">
    <name type="scientific">Sphingomonas citri</name>
    <dbReference type="NCBI Taxonomy" id="2862499"/>
    <lineage>
        <taxon>Bacteria</taxon>
        <taxon>Pseudomonadati</taxon>
        <taxon>Pseudomonadota</taxon>
        <taxon>Alphaproteobacteria</taxon>
        <taxon>Sphingomonadales</taxon>
        <taxon>Sphingomonadaceae</taxon>
        <taxon>Sphingomonas</taxon>
    </lineage>
</organism>
<comment type="similarity">
    <text evidence="6">Belongs to the RNR ribonuclease family. RNase R subfamily.</text>
</comment>
<keyword evidence="2 6" id="KW-0540">Nuclease</keyword>
<keyword evidence="10" id="KW-1185">Reference proteome</keyword>
<dbReference type="InterPro" id="IPR022966">
    <property type="entry name" value="RNase_II/R_CS"/>
</dbReference>
<evidence type="ECO:0000256" key="7">
    <source>
        <dbReference type="SAM" id="MobiDB-lite"/>
    </source>
</evidence>
<evidence type="ECO:0000259" key="8">
    <source>
        <dbReference type="PROSITE" id="PS50126"/>
    </source>
</evidence>
<feature type="region of interest" description="Disordered" evidence="7">
    <location>
        <begin position="770"/>
        <end position="808"/>
    </location>
</feature>
<sequence>MAPAVASAYLRGVPKKPPPGLPTREQVLDFIATSATPAGKREIARAFGLSAQQKIALKALLKDMADEGLIDSAPGRAFHKMGGLPKVTVLRVADVDEGGNVWAVPENWQSDAPVPRIRVRERRRGALGVGERLLARNEETGHGWTAHPMKVLAPAAEQLIGVLRREGDRLWLQGVEKKERREYAVSDAGDAEAGDLVLAEKAGRPPRITARVVQRLGDPFAPRSFSLIAIHRLGIPDVFAQEALDEAARVARQPLGEGREDLTHLPIVAIDPADARDHDDAVWAAPDDDPANAGGWQAIVAIADVSHYVRPKSALDREARARGNSVYFPDRVVPMLPEILSADVCSLKAGEDRAALACHLRIGKDGALKSWRFSRALVRLAANIAYEEAQASIDSRAARTVRPDSLPSSRTWSGIHPSADSPAGESAEPWTPEQVRRDEVEATASFSFAWDPALVDTALAPLWDCWRALAAARDRREPLELDLPERRVVLDEKGRIMSVAPRERLDAHRLIEDYMIAANVAAAKALEAKKAPVMYRVHEAPAREKLVALKDYLATFEVAFALGQVIRPATFNHIIERVGDAEFRPEIMEQILRSQTQAYYAPLNQGHFGLALGSYAHFTSPIRRYADLMVHRALVSAYALGPGGLAGDEDFERAGETISQLERRAMEAERETIDRYVAAYLAERVGELVEARITGVTNFGFFATVEGVGGDGLMPVRDLGGEYFRYDEASRRLVGEHSGETYAQGQRLALRLAEANPVSGVLRFELPEGRYGGAGAGGGGRARESERRPPRVLKRRGRPGNIRHQGRK</sequence>
<proteinExistence type="inferred from homology"/>
<dbReference type="SMART" id="SM00316">
    <property type="entry name" value="S1"/>
    <property type="match status" value="1"/>
</dbReference>
<dbReference type="SMART" id="SM00955">
    <property type="entry name" value="RNB"/>
    <property type="match status" value="1"/>
</dbReference>
<dbReference type="InterPro" id="IPR011805">
    <property type="entry name" value="RNase_R"/>
</dbReference>
<dbReference type="Gene3D" id="2.40.50.140">
    <property type="entry name" value="Nucleic acid-binding proteins"/>
    <property type="match status" value="1"/>
</dbReference>
<dbReference type="PANTHER" id="PTHR23355">
    <property type="entry name" value="RIBONUCLEASE"/>
    <property type="match status" value="1"/>
</dbReference>
<comment type="catalytic activity">
    <reaction evidence="6">
        <text>Exonucleolytic cleavage in the 3'- to 5'-direction to yield nucleoside 5'-phosphates.</text>
        <dbReference type="EC" id="3.1.13.1"/>
    </reaction>
</comment>
<dbReference type="InterPro" id="IPR003029">
    <property type="entry name" value="S1_domain"/>
</dbReference>
<evidence type="ECO:0000313" key="9">
    <source>
        <dbReference type="EMBL" id="MBW6531766.1"/>
    </source>
</evidence>
<dbReference type="InterPro" id="IPR012340">
    <property type="entry name" value="NA-bd_OB-fold"/>
</dbReference>
<reference evidence="9 10" key="1">
    <citation type="submission" date="2021-07" db="EMBL/GenBank/DDBJ databases">
        <title>Sphingomonas sp.</title>
        <authorList>
            <person name="Feng G."/>
            <person name="Li J."/>
            <person name="Pan M."/>
        </authorList>
    </citation>
    <scope>NUCLEOTIDE SEQUENCE [LARGE SCALE GENOMIC DNA]</scope>
    <source>
        <strain evidence="9 10">RRHST34</strain>
    </source>
</reference>
<protein>
    <recommendedName>
        <fullName evidence="6">Ribonuclease R</fullName>
        <shortName evidence="6">RNase R</shortName>
        <ecNumber evidence="6">3.1.13.1</ecNumber>
    </recommendedName>
</protein>
<dbReference type="Pfam" id="PF17876">
    <property type="entry name" value="CSD2"/>
    <property type="match status" value="1"/>
</dbReference>
<dbReference type="CDD" id="cd04471">
    <property type="entry name" value="S1_RNase_R"/>
    <property type="match status" value="1"/>
</dbReference>
<keyword evidence="1 6" id="KW-0963">Cytoplasm</keyword>